<comment type="caution">
    <text evidence="1">The sequence shown here is derived from an EMBL/GenBank/DDBJ whole genome shotgun (WGS) entry which is preliminary data.</text>
</comment>
<accession>A0A8X6GZH9</accession>
<evidence type="ECO:0000313" key="1">
    <source>
        <dbReference type="EMBL" id="GFR14446.1"/>
    </source>
</evidence>
<name>A0A8X6GZH9_TRICU</name>
<sequence>MHENRSSSNLDMDISIGMQIQTSMLLPYLSLVFAVQPDTGLKVTCNPYACRHIFKPSRQGHTTNQADTNQHDTATNVVRLRSITRYEIEGGIQPICTQTDLQAI</sequence>
<dbReference type="Proteomes" id="UP000887116">
    <property type="component" value="Unassembled WGS sequence"/>
</dbReference>
<proteinExistence type="predicted"/>
<protein>
    <submittedName>
        <fullName evidence="1">Uncharacterized protein</fullName>
    </submittedName>
</protein>
<dbReference type="EMBL" id="BMAO01017257">
    <property type="protein sequence ID" value="GFR14446.1"/>
    <property type="molecule type" value="Genomic_DNA"/>
</dbReference>
<dbReference type="AlphaFoldDB" id="A0A8X6GZH9"/>
<evidence type="ECO:0000313" key="2">
    <source>
        <dbReference type="Proteomes" id="UP000887116"/>
    </source>
</evidence>
<keyword evidence="2" id="KW-1185">Reference proteome</keyword>
<reference evidence="1" key="1">
    <citation type="submission" date="2020-07" db="EMBL/GenBank/DDBJ databases">
        <title>Multicomponent nature underlies the extraordinary mechanical properties of spider dragline silk.</title>
        <authorList>
            <person name="Kono N."/>
            <person name="Nakamura H."/>
            <person name="Mori M."/>
            <person name="Yoshida Y."/>
            <person name="Ohtoshi R."/>
            <person name="Malay A.D."/>
            <person name="Moran D.A.P."/>
            <person name="Tomita M."/>
            <person name="Numata K."/>
            <person name="Arakawa K."/>
        </authorList>
    </citation>
    <scope>NUCLEOTIDE SEQUENCE</scope>
</reference>
<organism evidence="1 2">
    <name type="scientific">Trichonephila clavata</name>
    <name type="common">Joro spider</name>
    <name type="synonym">Nephila clavata</name>
    <dbReference type="NCBI Taxonomy" id="2740835"/>
    <lineage>
        <taxon>Eukaryota</taxon>
        <taxon>Metazoa</taxon>
        <taxon>Ecdysozoa</taxon>
        <taxon>Arthropoda</taxon>
        <taxon>Chelicerata</taxon>
        <taxon>Arachnida</taxon>
        <taxon>Araneae</taxon>
        <taxon>Araneomorphae</taxon>
        <taxon>Entelegynae</taxon>
        <taxon>Araneoidea</taxon>
        <taxon>Nephilidae</taxon>
        <taxon>Trichonephila</taxon>
    </lineage>
</organism>
<gene>
    <name evidence="1" type="ORF">TNCT_713031</name>
</gene>